<dbReference type="InterPro" id="IPR051860">
    <property type="entry name" value="Plasmodium_CSP_Invasion"/>
</dbReference>
<evidence type="ECO:0000256" key="3">
    <source>
        <dbReference type="SAM" id="Phobius"/>
    </source>
</evidence>
<feature type="region of interest" description="Disordered" evidence="2">
    <location>
        <begin position="347"/>
        <end position="371"/>
    </location>
</feature>
<feature type="signal peptide" evidence="4">
    <location>
        <begin position="1"/>
        <end position="21"/>
    </location>
</feature>
<feature type="compositionally biased region" description="Pro residues" evidence="2">
    <location>
        <begin position="195"/>
        <end position="320"/>
    </location>
</feature>
<protein>
    <submittedName>
        <fullName evidence="5">Uncharacterized protein</fullName>
    </submittedName>
</protein>
<keyword evidence="3" id="KW-1133">Transmembrane helix</keyword>
<feature type="region of interest" description="Disordered" evidence="2">
    <location>
        <begin position="172"/>
        <end position="333"/>
    </location>
</feature>
<feature type="chain" id="PRO_5041360824" evidence="4">
    <location>
        <begin position="22"/>
        <end position="371"/>
    </location>
</feature>
<dbReference type="AlphaFoldDB" id="A0AA35PPZ8"/>
<evidence type="ECO:0000313" key="6">
    <source>
        <dbReference type="Proteomes" id="UP001178461"/>
    </source>
</evidence>
<dbReference type="PRINTS" id="PR01217">
    <property type="entry name" value="PRICHEXTENSN"/>
</dbReference>
<keyword evidence="4" id="KW-0732">Signal</keyword>
<dbReference type="PANTHER" id="PTHR44826">
    <property type="entry name" value="SPORE COAT PROTEIN SP85"/>
    <property type="match status" value="1"/>
</dbReference>
<keyword evidence="1" id="KW-0677">Repeat</keyword>
<proteinExistence type="predicted"/>
<evidence type="ECO:0000256" key="4">
    <source>
        <dbReference type="SAM" id="SignalP"/>
    </source>
</evidence>
<keyword evidence="3" id="KW-0812">Transmembrane</keyword>
<keyword evidence="3" id="KW-0472">Membrane</keyword>
<sequence length="371" mass="39102">MKCVLLFALLLLLRLLPWGKTQIAVPTPNKDARPLSETNGSTCAKWLYGTVPPQVEAFQCAGQPDGAEVKFCCGTCDQTRNCSFEELAEGSPARPTDGKREPCPPVQYWLLVTVFCVGVLATVIFYWGFYRPCRKFWLTETVTFEVPEEIEGETGSSVKPRETYTRLDQLLPVGALGPPSLHDGPASTSSDAPSEQPPAPPSNAPSEQPPAPPSNAPSEQPPAPPSNAPSEQPPAPPSNAPSVKPPAPPSNAPSVKPPAPPSNAPSVKPPAPPSNAPSVKPPAPPSNAPSVKPPAPPSNAPSVKPPAPPSNAPSVQPPALPSNAPSVQPPARMPGNVAVVWFSTGLVPIRMETPPPQRNRGRRRPLTRPEN</sequence>
<dbReference type="Proteomes" id="UP001178461">
    <property type="component" value="Chromosome Z"/>
</dbReference>
<evidence type="ECO:0000313" key="5">
    <source>
        <dbReference type="EMBL" id="CAI5793870.1"/>
    </source>
</evidence>
<gene>
    <name evidence="5" type="ORF">PODLI_1B041316</name>
</gene>
<evidence type="ECO:0000256" key="1">
    <source>
        <dbReference type="ARBA" id="ARBA00022737"/>
    </source>
</evidence>
<evidence type="ECO:0000256" key="2">
    <source>
        <dbReference type="SAM" id="MobiDB-lite"/>
    </source>
</evidence>
<reference evidence="5" key="1">
    <citation type="submission" date="2022-12" db="EMBL/GenBank/DDBJ databases">
        <authorList>
            <person name="Alioto T."/>
            <person name="Alioto T."/>
            <person name="Gomez Garrido J."/>
        </authorList>
    </citation>
    <scope>NUCLEOTIDE SEQUENCE</scope>
</reference>
<organism evidence="5 6">
    <name type="scientific">Podarcis lilfordi</name>
    <name type="common">Lilford's wall lizard</name>
    <dbReference type="NCBI Taxonomy" id="74358"/>
    <lineage>
        <taxon>Eukaryota</taxon>
        <taxon>Metazoa</taxon>
        <taxon>Chordata</taxon>
        <taxon>Craniata</taxon>
        <taxon>Vertebrata</taxon>
        <taxon>Euteleostomi</taxon>
        <taxon>Lepidosauria</taxon>
        <taxon>Squamata</taxon>
        <taxon>Bifurcata</taxon>
        <taxon>Unidentata</taxon>
        <taxon>Episquamata</taxon>
        <taxon>Laterata</taxon>
        <taxon>Lacertibaenia</taxon>
        <taxon>Lacertidae</taxon>
        <taxon>Podarcis</taxon>
    </lineage>
</organism>
<accession>A0AA35PPZ8</accession>
<feature type="compositionally biased region" description="Basic residues" evidence="2">
    <location>
        <begin position="359"/>
        <end position="371"/>
    </location>
</feature>
<keyword evidence="6" id="KW-1185">Reference proteome</keyword>
<dbReference type="EMBL" id="OX395140">
    <property type="protein sequence ID" value="CAI5793870.1"/>
    <property type="molecule type" value="Genomic_DNA"/>
</dbReference>
<name>A0AA35PPZ8_9SAUR</name>
<dbReference type="PANTHER" id="PTHR44826:SF3">
    <property type="entry name" value="SPORE COAT PROTEIN SP85"/>
    <property type="match status" value="1"/>
</dbReference>
<feature type="transmembrane region" description="Helical" evidence="3">
    <location>
        <begin position="108"/>
        <end position="129"/>
    </location>
</feature>